<feature type="transmembrane region" description="Helical" evidence="6">
    <location>
        <begin position="164"/>
        <end position="184"/>
    </location>
</feature>
<keyword evidence="4 6" id="KW-1133">Transmembrane helix</keyword>
<feature type="transmembrane region" description="Helical" evidence="6">
    <location>
        <begin position="57"/>
        <end position="73"/>
    </location>
</feature>
<dbReference type="Gene3D" id="1.20.1250.20">
    <property type="entry name" value="MFS general substrate transporter like domains"/>
    <property type="match status" value="2"/>
</dbReference>
<dbReference type="Pfam" id="PF07690">
    <property type="entry name" value="MFS_1"/>
    <property type="match status" value="1"/>
</dbReference>
<keyword evidence="5 6" id="KW-0472">Membrane</keyword>
<keyword evidence="2" id="KW-0813">Transport</keyword>
<feature type="transmembrane region" description="Helical" evidence="6">
    <location>
        <begin position="336"/>
        <end position="355"/>
    </location>
</feature>
<dbReference type="InterPro" id="IPR004752">
    <property type="entry name" value="AmpG_permease/AT-1"/>
</dbReference>
<keyword evidence="8" id="KW-1185">Reference proteome</keyword>
<dbReference type="AlphaFoldDB" id="A0A5J6WZA6"/>
<dbReference type="GO" id="GO:0035348">
    <property type="term" value="P:acetyl-CoA transmembrane transport"/>
    <property type="evidence" value="ECO:0007669"/>
    <property type="project" value="InterPro"/>
</dbReference>
<name>A0A5J6WZA6_9GAMM</name>
<evidence type="ECO:0000256" key="5">
    <source>
        <dbReference type="ARBA" id="ARBA00023136"/>
    </source>
</evidence>
<dbReference type="InterPro" id="IPR011701">
    <property type="entry name" value="MFS"/>
</dbReference>
<organism evidence="7 8">
    <name type="scientific">Aeromonas simiae</name>
    <dbReference type="NCBI Taxonomy" id="218936"/>
    <lineage>
        <taxon>Bacteria</taxon>
        <taxon>Pseudomonadati</taxon>
        <taxon>Pseudomonadota</taxon>
        <taxon>Gammaproteobacteria</taxon>
        <taxon>Aeromonadales</taxon>
        <taxon>Aeromonadaceae</taxon>
        <taxon>Aeromonas</taxon>
    </lineage>
</organism>
<dbReference type="InterPro" id="IPR036259">
    <property type="entry name" value="MFS_trans_sf"/>
</dbReference>
<evidence type="ECO:0000256" key="1">
    <source>
        <dbReference type="ARBA" id="ARBA00004141"/>
    </source>
</evidence>
<feature type="transmembrane region" description="Helical" evidence="6">
    <location>
        <begin position="311"/>
        <end position="329"/>
    </location>
</feature>
<dbReference type="Proteomes" id="UP000594034">
    <property type="component" value="Chromosome"/>
</dbReference>
<feature type="transmembrane region" description="Helical" evidence="6">
    <location>
        <begin position="22"/>
        <end position="45"/>
    </location>
</feature>
<evidence type="ECO:0000256" key="2">
    <source>
        <dbReference type="ARBA" id="ARBA00022448"/>
    </source>
</evidence>
<sequence length="469" mass="51130">MTTPRTVPGWLQSLAIYLEPRVLTLLALGFSSGLPLLLVFGTLSFWLREAEVSLTDIGYMSWVALAYGFKWLWSPLVDRLSLPLLSRLMGRRRSWMLLSQSLVVLALCGMALSDPQRDLGHLALFALLVAFASATQDIVIDAFRIESAPERLQAAMAAAYMTGYRLAMIMAGAGALALAAWLGSNVEYDLEGWRQTYFIMAALMGVGVLTTLLCHEPDIDLARQSEDQVARKQMLLERGWSHGMAGTGAWCIEAIWRPFADFFERYGKTALLILALIACYRISDVVMGVMTNSFYVDLQFSKTEVATITKVYGVIMTLVGASLGGVLVMRFGTLRILMLGAVLTATTNLLFSLLGQVGHSTWLLTVIISLDNLCAGIATAAFVTYLSSLTNVAFSATQYALFSSIMLLLPKFLAGFSGTIVEQIGYSHFFIGTALLGIPAMCLIPLVAKKVKISASGCTQDKRSRKSEG</sequence>
<dbReference type="InterPro" id="IPR024371">
    <property type="entry name" value="AcetylCoA_trans_1-like"/>
</dbReference>
<feature type="transmembrane region" description="Helical" evidence="6">
    <location>
        <begin position="270"/>
        <end position="291"/>
    </location>
</feature>
<feature type="transmembrane region" description="Helical" evidence="6">
    <location>
        <begin position="196"/>
        <end position="214"/>
    </location>
</feature>
<feature type="transmembrane region" description="Helical" evidence="6">
    <location>
        <begin position="399"/>
        <end position="420"/>
    </location>
</feature>
<dbReference type="RefSeq" id="WP_193001335.1">
    <property type="nucleotide sequence ID" value="NZ_CP040449.1"/>
</dbReference>
<dbReference type="KEGG" id="asim:FE240_12420"/>
<protein>
    <submittedName>
        <fullName evidence="7">AmpG family muropeptide MFS transporter</fullName>
    </submittedName>
</protein>
<dbReference type="PANTHER" id="PTHR12778:SF10">
    <property type="entry name" value="MAJOR FACILITATOR SUPERFAMILY DOMAIN-CONTAINING PROTEIN 3"/>
    <property type="match status" value="1"/>
</dbReference>
<dbReference type="EMBL" id="CP040449">
    <property type="protein sequence ID" value="QFI55417.1"/>
    <property type="molecule type" value="Genomic_DNA"/>
</dbReference>
<evidence type="ECO:0000256" key="6">
    <source>
        <dbReference type="SAM" id="Phobius"/>
    </source>
</evidence>
<accession>A0A5J6WZA6</accession>
<keyword evidence="3 6" id="KW-0812">Transmembrane</keyword>
<dbReference type="SUPFAM" id="SSF103473">
    <property type="entry name" value="MFS general substrate transporter"/>
    <property type="match status" value="1"/>
</dbReference>
<dbReference type="Pfam" id="PF13000">
    <property type="entry name" value="Acatn"/>
    <property type="match status" value="1"/>
</dbReference>
<dbReference type="GO" id="GO:0008521">
    <property type="term" value="F:acetyl-CoA transmembrane transporter activity"/>
    <property type="evidence" value="ECO:0007669"/>
    <property type="project" value="InterPro"/>
</dbReference>
<dbReference type="PANTHER" id="PTHR12778">
    <property type="entry name" value="SOLUTE CARRIER FAMILY 33 ACETYL-COA TRANSPORTER -RELATED"/>
    <property type="match status" value="1"/>
</dbReference>
<evidence type="ECO:0000313" key="8">
    <source>
        <dbReference type="Proteomes" id="UP000594034"/>
    </source>
</evidence>
<evidence type="ECO:0000256" key="3">
    <source>
        <dbReference type="ARBA" id="ARBA00022692"/>
    </source>
</evidence>
<dbReference type="FunFam" id="1.20.1250.20:FF:000072">
    <property type="entry name" value="Muropeptide transporter AmpG"/>
    <property type="match status" value="1"/>
</dbReference>
<evidence type="ECO:0000313" key="7">
    <source>
        <dbReference type="EMBL" id="QFI55417.1"/>
    </source>
</evidence>
<proteinExistence type="predicted"/>
<feature type="transmembrane region" description="Helical" evidence="6">
    <location>
        <begin position="361"/>
        <end position="387"/>
    </location>
</feature>
<feature type="transmembrane region" description="Helical" evidence="6">
    <location>
        <begin position="426"/>
        <end position="447"/>
    </location>
</feature>
<reference evidence="7 8" key="1">
    <citation type="submission" date="2019-05" db="EMBL/GenBank/DDBJ databases">
        <title>OXA-830, a novel chromosomally encoded expanded-spectrum class D beta-lactamase in Aeromonas simiae.</title>
        <authorList>
            <person name="Zhou W."/>
            <person name="Chen Q."/>
        </authorList>
    </citation>
    <scope>NUCLEOTIDE SEQUENCE [LARGE SCALE GENOMIC DNA]</scope>
    <source>
        <strain evidence="7 8">A6</strain>
    </source>
</reference>
<dbReference type="NCBIfam" id="TIGR00901">
    <property type="entry name" value="2A0125"/>
    <property type="match status" value="1"/>
</dbReference>
<feature type="transmembrane region" description="Helical" evidence="6">
    <location>
        <begin position="94"/>
        <end position="113"/>
    </location>
</feature>
<comment type="subcellular location">
    <subcellularLocation>
        <location evidence="1">Membrane</location>
        <topology evidence="1">Multi-pass membrane protein</topology>
    </subcellularLocation>
</comment>
<dbReference type="GO" id="GO:0016020">
    <property type="term" value="C:membrane"/>
    <property type="evidence" value="ECO:0007669"/>
    <property type="project" value="UniProtKB-SubCell"/>
</dbReference>
<feature type="transmembrane region" description="Helical" evidence="6">
    <location>
        <begin position="119"/>
        <end position="143"/>
    </location>
</feature>
<evidence type="ECO:0000256" key="4">
    <source>
        <dbReference type="ARBA" id="ARBA00022989"/>
    </source>
</evidence>
<gene>
    <name evidence="7" type="ORF">FE240_12420</name>
</gene>